<evidence type="ECO:0000313" key="2">
    <source>
        <dbReference type="Proteomes" id="UP000008549"/>
    </source>
</evidence>
<dbReference type="EMBL" id="HE601123">
    <property type="protein sequence ID" value="CAR99321.1"/>
    <property type="molecule type" value="Genomic_DNA"/>
</dbReference>
<dbReference type="InParanoid" id="B6IHE1"/>
<protein>
    <submittedName>
        <fullName evidence="1">Protein CBG25958</fullName>
    </submittedName>
</protein>
<dbReference type="GeneID" id="68917440"/>
<dbReference type="Proteomes" id="UP000008549">
    <property type="component" value="Unassembled WGS sequence"/>
</dbReference>
<reference evidence="1 2" key="2">
    <citation type="journal article" date="2011" name="PLoS Genet.">
        <title>Caenorhabditis briggsae recombinant inbred line genotypes reveal inter-strain incompatibility and the evolution of recombination.</title>
        <authorList>
            <person name="Ross J.A."/>
            <person name="Koboldt D.C."/>
            <person name="Staisch J.E."/>
            <person name="Chamberlin H.M."/>
            <person name="Gupta B.P."/>
            <person name="Miller R.D."/>
            <person name="Baird S.E."/>
            <person name="Haag E.S."/>
        </authorList>
    </citation>
    <scope>NUCLEOTIDE SEQUENCE [LARGE SCALE GENOMIC DNA]</scope>
    <source>
        <strain evidence="1 2">AF16</strain>
    </source>
</reference>
<dbReference type="CTD" id="68917440"/>
<sequence>MTEREREGKGASIQMKK</sequence>
<dbReference type="KEGG" id="cbr:CBG_25958"/>
<dbReference type="AlphaFoldDB" id="B6IHE1"/>
<reference evidence="1 2" key="1">
    <citation type="journal article" date="2003" name="PLoS Biol.">
        <title>The genome sequence of Caenorhabditis briggsae: a platform for comparative genomics.</title>
        <authorList>
            <person name="Stein L.D."/>
            <person name="Bao Z."/>
            <person name="Blasiar D."/>
            <person name="Blumenthal T."/>
            <person name="Brent M.R."/>
            <person name="Chen N."/>
            <person name="Chinwalla A."/>
            <person name="Clarke L."/>
            <person name="Clee C."/>
            <person name="Coghlan A."/>
            <person name="Coulson A."/>
            <person name="D'Eustachio P."/>
            <person name="Fitch D.H."/>
            <person name="Fulton L.A."/>
            <person name="Fulton R.E."/>
            <person name="Griffiths-Jones S."/>
            <person name="Harris T.W."/>
            <person name="Hillier L.W."/>
            <person name="Kamath R."/>
            <person name="Kuwabara P.E."/>
            <person name="Mardis E.R."/>
            <person name="Marra M.A."/>
            <person name="Miner T.L."/>
            <person name="Minx P."/>
            <person name="Mullikin J.C."/>
            <person name="Plumb R.W."/>
            <person name="Rogers J."/>
            <person name="Schein J.E."/>
            <person name="Sohrmann M."/>
            <person name="Spieth J."/>
            <person name="Stajich J.E."/>
            <person name="Wei C."/>
            <person name="Willey D."/>
            <person name="Wilson R.K."/>
            <person name="Durbin R."/>
            <person name="Waterston R.H."/>
        </authorList>
    </citation>
    <scope>NUCLEOTIDE SEQUENCE [LARGE SCALE GENOMIC DNA]</scope>
    <source>
        <strain evidence="1 2">AF16</strain>
    </source>
</reference>
<dbReference type="RefSeq" id="XP_045098885.1">
    <property type="nucleotide sequence ID" value="XM_045244107.1"/>
</dbReference>
<proteinExistence type="predicted"/>
<organism evidence="1 2">
    <name type="scientific">Caenorhabditis briggsae</name>
    <dbReference type="NCBI Taxonomy" id="6238"/>
    <lineage>
        <taxon>Eukaryota</taxon>
        <taxon>Metazoa</taxon>
        <taxon>Ecdysozoa</taxon>
        <taxon>Nematoda</taxon>
        <taxon>Chromadorea</taxon>
        <taxon>Rhabditida</taxon>
        <taxon>Rhabditina</taxon>
        <taxon>Rhabditomorpha</taxon>
        <taxon>Rhabditoidea</taxon>
        <taxon>Rhabditidae</taxon>
        <taxon>Peloderinae</taxon>
        <taxon>Caenorhabditis</taxon>
    </lineage>
</organism>
<evidence type="ECO:0000313" key="1">
    <source>
        <dbReference type="EMBL" id="CAR99321.1"/>
    </source>
</evidence>
<keyword evidence="2" id="KW-1185">Reference proteome</keyword>
<accession>B6IHE1</accession>
<gene>
    <name evidence="1" type="ORF">CBG25958</name>
    <name evidence="1" type="ORF">CBG_25958</name>
</gene>
<name>B6IHE1_CAEBR</name>